<name>A0ACB8R7U6_9AGAM</name>
<evidence type="ECO:0000313" key="2">
    <source>
        <dbReference type="Proteomes" id="UP000814033"/>
    </source>
</evidence>
<comment type="caution">
    <text evidence="1">The sequence shown here is derived from an EMBL/GenBank/DDBJ whole genome shotgun (WGS) entry which is preliminary data.</text>
</comment>
<reference evidence="1" key="2">
    <citation type="journal article" date="2022" name="New Phytol.">
        <title>Evolutionary transition to the ectomycorrhizal habit in the genomes of a hyperdiverse lineage of mushroom-forming fungi.</title>
        <authorList>
            <person name="Looney B."/>
            <person name="Miyauchi S."/>
            <person name="Morin E."/>
            <person name="Drula E."/>
            <person name="Courty P.E."/>
            <person name="Kohler A."/>
            <person name="Kuo A."/>
            <person name="LaButti K."/>
            <person name="Pangilinan J."/>
            <person name="Lipzen A."/>
            <person name="Riley R."/>
            <person name="Andreopoulos W."/>
            <person name="He G."/>
            <person name="Johnson J."/>
            <person name="Nolan M."/>
            <person name="Tritt A."/>
            <person name="Barry K.W."/>
            <person name="Grigoriev I.V."/>
            <person name="Nagy L.G."/>
            <person name="Hibbett D."/>
            <person name="Henrissat B."/>
            <person name="Matheny P.B."/>
            <person name="Labbe J."/>
            <person name="Martin F.M."/>
        </authorList>
    </citation>
    <scope>NUCLEOTIDE SEQUENCE</scope>
    <source>
        <strain evidence="1">FP105234-sp</strain>
    </source>
</reference>
<keyword evidence="1" id="KW-0418">Kinase</keyword>
<reference evidence="1" key="1">
    <citation type="submission" date="2021-02" db="EMBL/GenBank/DDBJ databases">
        <authorList>
            <consortium name="DOE Joint Genome Institute"/>
            <person name="Ahrendt S."/>
            <person name="Looney B.P."/>
            <person name="Miyauchi S."/>
            <person name="Morin E."/>
            <person name="Drula E."/>
            <person name="Courty P.E."/>
            <person name="Chicoki N."/>
            <person name="Fauchery L."/>
            <person name="Kohler A."/>
            <person name="Kuo A."/>
            <person name="Labutti K."/>
            <person name="Pangilinan J."/>
            <person name="Lipzen A."/>
            <person name="Riley R."/>
            <person name="Andreopoulos W."/>
            <person name="He G."/>
            <person name="Johnson J."/>
            <person name="Barry K.W."/>
            <person name="Grigoriev I.V."/>
            <person name="Nagy L."/>
            <person name="Hibbett D."/>
            <person name="Henrissat B."/>
            <person name="Matheny P.B."/>
            <person name="Labbe J."/>
            <person name="Martin F."/>
        </authorList>
    </citation>
    <scope>NUCLEOTIDE SEQUENCE</scope>
    <source>
        <strain evidence="1">FP105234-sp</strain>
    </source>
</reference>
<keyword evidence="2" id="KW-1185">Reference proteome</keyword>
<evidence type="ECO:0000313" key="1">
    <source>
        <dbReference type="EMBL" id="KAI0040196.1"/>
    </source>
</evidence>
<accession>A0ACB8R7U6</accession>
<dbReference type="EMBL" id="MU276218">
    <property type="protein sequence ID" value="KAI0040196.1"/>
    <property type="molecule type" value="Genomic_DNA"/>
</dbReference>
<sequence>MSEPPTAYGVLYTPAIAKVPTFGHVGIAKLVERGIRYIRFQWNDYTNTTRFRVIPINAFGDILAAARPGVGITKAVFGLVGIGLVPGFSGTGEYLYVPDMASLRPCGYAPTHASVMGWFEEKTPVNGGAVPAVYRTPLCPRTLLRGIVDKARAAGLEFLVGIETEFILLESTDPMKAVNDYPWSTSAALPSGSDVTACLEEIAEMLQLAGIDLLMYHAEAAPGQYEVVTGPLPPLEAADALLATRETIFNIAAKYGFRATLAPRVFADNCGSAAHAHISVHRTAFPATHPPPPNPDTNHATTMTPLERSFLQALLAHLPALAALTLPTRASYARVQDGVWSGGTFACWGTENREALVRLTGAPGHHHFELRALDGTASPYLALAGILGAGLQGVLDGAELAVLEAEGPAIELSEGERKRRGIVGRMPRTLPDARELLRQDAVLHEVLGQEFVEKYLAVNETLEKHLSAETPEEEMEKIVLNY</sequence>
<protein>
    <submittedName>
        <fullName evidence="1">Glutamine synthetase/guanido kinase</fullName>
    </submittedName>
</protein>
<dbReference type="Proteomes" id="UP000814033">
    <property type="component" value="Unassembled WGS sequence"/>
</dbReference>
<organism evidence="1 2">
    <name type="scientific">Auriscalpium vulgare</name>
    <dbReference type="NCBI Taxonomy" id="40419"/>
    <lineage>
        <taxon>Eukaryota</taxon>
        <taxon>Fungi</taxon>
        <taxon>Dikarya</taxon>
        <taxon>Basidiomycota</taxon>
        <taxon>Agaricomycotina</taxon>
        <taxon>Agaricomycetes</taxon>
        <taxon>Russulales</taxon>
        <taxon>Auriscalpiaceae</taxon>
        <taxon>Auriscalpium</taxon>
    </lineage>
</organism>
<proteinExistence type="predicted"/>
<gene>
    <name evidence="1" type="ORF">FA95DRAFT_1566598</name>
</gene>
<keyword evidence="1" id="KW-0808">Transferase</keyword>